<dbReference type="PANTHER" id="PTHR43481">
    <property type="entry name" value="FRUCTOSE-1-PHOSPHATE PHOSPHATASE"/>
    <property type="match status" value="1"/>
</dbReference>
<sequence>MKGIIFDMDGVILDSETISDRTWMEAAKEKNLEVNIELINACRGSNKNDTIEIFKKHFGNNFDGEGFLTRTSELFHQIEENEGIPLMHYAKEILEYLKPRYTLALASSTRGETVERQLRTAGVIDFFKTRTTGDMVVHSKPNPEIYLMACKSVGLKPEECYAVEDSLNGIKSAYAAGLKTIMVVDKIQPTEEIRKMCIAVFDSLEGLKSIL</sequence>
<dbReference type="InterPro" id="IPR023214">
    <property type="entry name" value="HAD_sf"/>
</dbReference>
<dbReference type="InterPro" id="IPR041492">
    <property type="entry name" value="HAD_2"/>
</dbReference>
<dbReference type="PANTHER" id="PTHR43481:SF4">
    <property type="entry name" value="GLYCEROL-1-PHOSPHATE PHOSPHOHYDROLASE 1-RELATED"/>
    <property type="match status" value="1"/>
</dbReference>
<dbReference type="RefSeq" id="WP_074645517.1">
    <property type="nucleotide sequence ID" value="NZ_FOFU01000013.1"/>
</dbReference>
<reference evidence="1 2" key="1">
    <citation type="submission" date="2016-10" db="EMBL/GenBank/DDBJ databases">
        <authorList>
            <person name="de Groot N.N."/>
        </authorList>
    </citation>
    <scope>NUCLEOTIDE SEQUENCE [LARGE SCALE GENOMIC DNA]</scope>
    <source>
        <strain evidence="1 2">B25</strain>
    </source>
</reference>
<evidence type="ECO:0000313" key="1">
    <source>
        <dbReference type="EMBL" id="SEQ86913.1"/>
    </source>
</evidence>
<proteinExistence type="predicted"/>
<protein>
    <submittedName>
        <fullName evidence="1">Haloacid dehalogenase superfamily, subfamily IA, variant 3 with third motif having DD or ED</fullName>
    </submittedName>
</protein>
<dbReference type="Gene3D" id="3.40.50.1000">
    <property type="entry name" value="HAD superfamily/HAD-like"/>
    <property type="match status" value="1"/>
</dbReference>
<dbReference type="SUPFAM" id="SSF56784">
    <property type="entry name" value="HAD-like"/>
    <property type="match status" value="1"/>
</dbReference>
<name>A0A1H9JJF9_9SPIR</name>
<dbReference type="Pfam" id="PF13419">
    <property type="entry name" value="HAD_2"/>
    <property type="match status" value="1"/>
</dbReference>
<dbReference type="SFLD" id="SFLDG01129">
    <property type="entry name" value="C1.5:_HAD__Beta-PGM__Phosphata"/>
    <property type="match status" value="1"/>
</dbReference>
<accession>A0A1H9JJF9</accession>
<dbReference type="Gene3D" id="1.10.150.240">
    <property type="entry name" value="Putative phosphatase, domain 2"/>
    <property type="match status" value="1"/>
</dbReference>
<dbReference type="OrthoDB" id="9797743at2"/>
<dbReference type="InterPro" id="IPR006439">
    <property type="entry name" value="HAD-SF_hydro_IA"/>
</dbReference>
<dbReference type="SFLD" id="SFLDS00003">
    <property type="entry name" value="Haloacid_Dehalogenase"/>
    <property type="match status" value="1"/>
</dbReference>
<dbReference type="InterPro" id="IPR023198">
    <property type="entry name" value="PGP-like_dom2"/>
</dbReference>
<keyword evidence="2" id="KW-1185">Reference proteome</keyword>
<dbReference type="AlphaFoldDB" id="A0A1H9JJF9"/>
<dbReference type="InterPro" id="IPR036412">
    <property type="entry name" value="HAD-like_sf"/>
</dbReference>
<dbReference type="EMBL" id="FOFU01000013">
    <property type="protein sequence ID" value="SEQ86913.1"/>
    <property type="molecule type" value="Genomic_DNA"/>
</dbReference>
<dbReference type="Proteomes" id="UP000182360">
    <property type="component" value="Unassembled WGS sequence"/>
</dbReference>
<dbReference type="STRING" id="163.SAMN04487775_103151"/>
<dbReference type="NCBIfam" id="TIGR01509">
    <property type="entry name" value="HAD-SF-IA-v3"/>
    <property type="match status" value="1"/>
</dbReference>
<dbReference type="GO" id="GO:0050308">
    <property type="term" value="F:sugar-phosphatase activity"/>
    <property type="evidence" value="ECO:0007669"/>
    <property type="project" value="TreeGrafter"/>
</dbReference>
<gene>
    <name evidence="1" type="ORF">SAMN04487977_11342</name>
</gene>
<evidence type="ECO:0000313" key="2">
    <source>
        <dbReference type="Proteomes" id="UP000182360"/>
    </source>
</evidence>
<dbReference type="PRINTS" id="PR00413">
    <property type="entry name" value="HADHALOGNASE"/>
</dbReference>
<dbReference type="InterPro" id="IPR051806">
    <property type="entry name" value="HAD-like_SPP"/>
</dbReference>
<dbReference type="SFLD" id="SFLDG01135">
    <property type="entry name" value="C1.5.6:_HAD__Beta-PGM__Phospha"/>
    <property type="match status" value="1"/>
</dbReference>
<organism evidence="1 2">
    <name type="scientific">Treponema bryantii</name>
    <dbReference type="NCBI Taxonomy" id="163"/>
    <lineage>
        <taxon>Bacteria</taxon>
        <taxon>Pseudomonadati</taxon>
        <taxon>Spirochaetota</taxon>
        <taxon>Spirochaetia</taxon>
        <taxon>Spirochaetales</taxon>
        <taxon>Treponemataceae</taxon>
        <taxon>Treponema</taxon>
    </lineage>
</organism>